<feature type="transmembrane region" description="Helical" evidence="7">
    <location>
        <begin position="95"/>
        <end position="120"/>
    </location>
</feature>
<evidence type="ECO:0000256" key="3">
    <source>
        <dbReference type="ARBA" id="ARBA00022475"/>
    </source>
</evidence>
<dbReference type="GO" id="GO:0055085">
    <property type="term" value="P:transmembrane transport"/>
    <property type="evidence" value="ECO:0007669"/>
    <property type="project" value="InterPro"/>
</dbReference>
<dbReference type="PANTHER" id="PTHR43163">
    <property type="entry name" value="DIPEPTIDE TRANSPORT SYSTEM PERMEASE PROTEIN DPPB-RELATED"/>
    <property type="match status" value="1"/>
</dbReference>
<evidence type="ECO:0000256" key="5">
    <source>
        <dbReference type="ARBA" id="ARBA00022989"/>
    </source>
</evidence>
<keyword evidence="2 7" id="KW-0813">Transport</keyword>
<dbReference type="Proteomes" id="UP000070069">
    <property type="component" value="Unassembled WGS sequence"/>
</dbReference>
<evidence type="ECO:0000256" key="6">
    <source>
        <dbReference type="ARBA" id="ARBA00023136"/>
    </source>
</evidence>
<dbReference type="InterPro" id="IPR035906">
    <property type="entry name" value="MetI-like_sf"/>
</dbReference>
<dbReference type="EMBL" id="LTBM01000019">
    <property type="protein sequence ID" value="KXT29071.1"/>
    <property type="molecule type" value="Genomic_DNA"/>
</dbReference>
<feature type="transmembrane region" description="Helical" evidence="7">
    <location>
        <begin position="232"/>
        <end position="253"/>
    </location>
</feature>
<organism evidence="9 10">
    <name type="scientific">Candidatus Phytoplasma oryzae</name>
    <dbReference type="NCBI Taxonomy" id="203274"/>
    <lineage>
        <taxon>Bacteria</taxon>
        <taxon>Bacillati</taxon>
        <taxon>Mycoplasmatota</taxon>
        <taxon>Mollicutes</taxon>
        <taxon>Acholeplasmatales</taxon>
        <taxon>Acholeplasmataceae</taxon>
        <taxon>Candidatus Phytoplasma</taxon>
        <taxon>16SrXI (Rice yellow dwarf group)</taxon>
    </lineage>
</organism>
<keyword evidence="4 7" id="KW-0812">Transmembrane</keyword>
<evidence type="ECO:0000256" key="1">
    <source>
        <dbReference type="ARBA" id="ARBA00004651"/>
    </source>
</evidence>
<keyword evidence="6 7" id="KW-0472">Membrane</keyword>
<dbReference type="InterPro" id="IPR000515">
    <property type="entry name" value="MetI-like"/>
</dbReference>
<evidence type="ECO:0000313" key="10">
    <source>
        <dbReference type="Proteomes" id="UP000070069"/>
    </source>
</evidence>
<dbReference type="PATRIC" id="fig|203274.3.peg.214"/>
<comment type="similarity">
    <text evidence="7">Belongs to the binding-protein-dependent transport system permease family.</text>
</comment>
<dbReference type="SUPFAM" id="SSF161098">
    <property type="entry name" value="MetI-like"/>
    <property type="match status" value="1"/>
</dbReference>
<dbReference type="PANTHER" id="PTHR43163:SF6">
    <property type="entry name" value="DIPEPTIDE TRANSPORT SYSTEM PERMEASE PROTEIN DPPB-RELATED"/>
    <property type="match status" value="1"/>
</dbReference>
<dbReference type="Pfam" id="PF19300">
    <property type="entry name" value="BPD_transp_1_N"/>
    <property type="match status" value="1"/>
</dbReference>
<comment type="subcellular location">
    <subcellularLocation>
        <location evidence="1 7">Cell membrane</location>
        <topology evidence="1 7">Multi-pass membrane protein</topology>
    </subcellularLocation>
</comment>
<reference evidence="9 10" key="1">
    <citation type="submission" date="2016-02" db="EMBL/GenBank/DDBJ databases">
        <title>A draft genome sequence of Candidatus Phytoplasma oryzae strain Mbita1, the causative agent of Napier Grass stunt disease in Kenya.</title>
        <authorList>
            <person name="Fischer A."/>
            <person name="Santa-Cruz I."/>
            <person name="Wambua L."/>
            <person name="Olds C."/>
            <person name="Midega C."/>
            <person name="Dickinson M."/>
            <person name="Kawicha P."/>
            <person name="Khan Z."/>
            <person name="Masiga D."/>
            <person name="Jores J."/>
            <person name="Bernd S."/>
        </authorList>
    </citation>
    <scope>NUCLEOTIDE SEQUENCE [LARGE SCALE GENOMIC DNA]</scope>
    <source>
        <strain evidence="9">Mbita1</strain>
    </source>
</reference>
<feature type="domain" description="ABC transmembrane type-1" evidence="8">
    <location>
        <begin position="96"/>
        <end position="293"/>
    </location>
</feature>
<feature type="transmembrane region" description="Helical" evidence="7">
    <location>
        <begin position="273"/>
        <end position="300"/>
    </location>
</feature>
<proteinExistence type="inferred from homology"/>
<dbReference type="Pfam" id="PF00528">
    <property type="entry name" value="BPD_transp_1"/>
    <property type="match status" value="1"/>
</dbReference>
<protein>
    <submittedName>
        <fullName evidence="9">Binding--dependent transport system inner membrane component family protein</fullName>
    </submittedName>
</protein>
<evidence type="ECO:0000256" key="7">
    <source>
        <dbReference type="RuleBase" id="RU363032"/>
    </source>
</evidence>
<evidence type="ECO:0000256" key="4">
    <source>
        <dbReference type="ARBA" id="ARBA00022692"/>
    </source>
</evidence>
<dbReference type="RefSeq" id="WP_066540705.1">
    <property type="nucleotide sequence ID" value="NZ_LTBM01000019.1"/>
</dbReference>
<keyword evidence="5 7" id="KW-1133">Transmembrane helix</keyword>
<dbReference type="CDD" id="cd06261">
    <property type="entry name" value="TM_PBP2"/>
    <property type="match status" value="1"/>
</dbReference>
<dbReference type="Gene3D" id="1.10.3720.10">
    <property type="entry name" value="MetI-like"/>
    <property type="match status" value="1"/>
</dbReference>
<dbReference type="GO" id="GO:0005886">
    <property type="term" value="C:plasma membrane"/>
    <property type="evidence" value="ECO:0007669"/>
    <property type="project" value="UniProtKB-SubCell"/>
</dbReference>
<sequence length="311" mass="35721">MFYYISKKIFYSLVNCFIVAVFIFLSMRKFSDPASALLGPKSNFHQIQMLRKDLGLDKPLIKQLQTFLNNVFFKFDFGNSYIRRDLSAFSLFKPAFYMTLKISLISCFFASIIGISLAFISIFYKNSFKDRTIIFISIIIISIPSFIISFCVQYFLGFRLNLFPVSGTEQSFSLVLPIISLVLMTTFLIFRISRNSIDLFLKQPFVITARAKGLSEFDVLFKHVFKNAIIPIITNIGLILSFLLSGSIIVENIFNINGLGNLIINSFQNRDLPVIQCAVILLTLFISIFNIFLDFLCFFLDPTMQKNKNFD</sequence>
<evidence type="ECO:0000259" key="8">
    <source>
        <dbReference type="PROSITE" id="PS50928"/>
    </source>
</evidence>
<evidence type="ECO:0000313" key="9">
    <source>
        <dbReference type="EMBL" id="KXT29071.1"/>
    </source>
</evidence>
<accession>A0A139JQ18</accession>
<dbReference type="PROSITE" id="PS50928">
    <property type="entry name" value="ABC_TM1"/>
    <property type="match status" value="1"/>
</dbReference>
<feature type="transmembrane region" description="Helical" evidence="7">
    <location>
        <begin position="132"/>
        <end position="156"/>
    </location>
</feature>
<dbReference type="OrthoDB" id="9789439at2"/>
<dbReference type="InterPro" id="IPR045621">
    <property type="entry name" value="BPD_transp_1_N"/>
</dbReference>
<feature type="transmembrane region" description="Helical" evidence="7">
    <location>
        <begin position="9"/>
        <end position="27"/>
    </location>
</feature>
<gene>
    <name evidence="9" type="ORF">AXA84_0418</name>
</gene>
<keyword evidence="3" id="KW-1003">Cell membrane</keyword>
<evidence type="ECO:0000256" key="2">
    <source>
        <dbReference type="ARBA" id="ARBA00022448"/>
    </source>
</evidence>
<comment type="caution">
    <text evidence="9">The sequence shown here is derived from an EMBL/GenBank/DDBJ whole genome shotgun (WGS) entry which is preliminary data.</text>
</comment>
<name>A0A139JQ18_9MOLU</name>
<feature type="transmembrane region" description="Helical" evidence="7">
    <location>
        <begin position="171"/>
        <end position="190"/>
    </location>
</feature>
<dbReference type="AlphaFoldDB" id="A0A139JQ18"/>